<dbReference type="InterPro" id="IPR019441">
    <property type="entry name" value="FMP27/BLTP2/Hobbit_GFWDK_RBG"/>
</dbReference>
<feature type="region of interest" description="Disordered" evidence="2">
    <location>
        <begin position="90"/>
        <end position="109"/>
    </location>
</feature>
<dbReference type="PaxDb" id="284590-Q6CVN9"/>
<dbReference type="Pfam" id="PF10344">
    <property type="entry name" value="Hobbit"/>
    <property type="match status" value="1"/>
</dbReference>
<dbReference type="STRING" id="284590.Q6CVN9"/>
<evidence type="ECO:0000259" key="5">
    <source>
        <dbReference type="SMART" id="SM01215"/>
    </source>
</evidence>
<dbReference type="PANTHER" id="PTHR15678:SF15">
    <property type="entry name" value="PROTEIN FMP27, MITOCHONDRIAL"/>
    <property type="match status" value="1"/>
</dbReference>
<accession>Q6CVN9</accession>
<feature type="coiled-coil region" evidence="1">
    <location>
        <begin position="1852"/>
        <end position="1889"/>
    </location>
</feature>
<protein>
    <submittedName>
        <fullName evidence="7">KLLA0B10582p</fullName>
    </submittedName>
</protein>
<dbReference type="KEGG" id="kla:KLLA0_B10582g"/>
<feature type="region of interest" description="Disordered" evidence="2">
    <location>
        <begin position="2438"/>
        <end position="2466"/>
    </location>
</feature>
<dbReference type="InParanoid" id="Q6CVN9"/>
<dbReference type="EMBL" id="CR382122">
    <property type="protein sequence ID" value="CAH02393.1"/>
    <property type="molecule type" value="Genomic_DNA"/>
</dbReference>
<keyword evidence="1" id="KW-0175">Coiled coil</keyword>
<sequence length="2629" mass="303508">MTFGIVEVCTWLLNNVLWIAKFAVIGWLIINSFLYFFTGIYVLGFNPLTLKLQRIRIKDKLWIKSIRYDAFKHQLIIDTVEWIGKVQSKDGDTDDKTNDSQQLHGPSEEDLKDETCKLLSRTLTRYLPFMSKWLDRVKILIDGIKIGDIFINFTLIKIFSEGNEFAFEVNLQSVMLKEKQMVANTIFKSDAMMDLERPFPLNDININLKMREMTVPVSSFIIAVYQLRHGKIPDQLDKVKKDPLYEGLPPIKSPESTIHDEEFPSEWNIEQVMEKFQKKFERFYDISSSFEKIEIHFDSPLFTEIPFKSNLELIQKTEAIQFEVTTTGIALSLSRSAFSEPGNKLLFDIDERPVKISTFITQLKLSIITQKDGSKNRLENRICEIPSISFYGDSNLFCTRSFGPDDSKVFANTILKLFGHVTSPIFDIDIENLSLLISVERNLKVLEDLISDNPIKEPLDLNQIYNKITRKGKFLEYFQNYLPHTELKFTIEDPIIIVSNQLDSLIHKFSMISFKIKSDRLYIKAEEKLFYSLDTHLEISEWLFYHQNKNKLLKNAIFSVDSTIFRFNTRILPSLLLSSIVEINTVRLDLTNLETLVVINNTIRQRTMKLLYVEGKYFKDIFHHLESRLMAKVEYFKKNQTNTSALDVEEFLFKDIPSFFQYLKLYVKDFEANLGFRSVFIERNDYINRDFETIHDFISGDMRKISYLFKELKVLFAKENSSTHSDDRSSTSSVRFTFDSLASDDMGLGSVTAEQSDSEPSSWSLALDLSDFNTDLFSETQKDNFKLISKPVFKLPSFKMFVCPDHEEKRIKTSIHVSNVDLLFSLMTTFQFVSSIYNLKMVFKTDLYGSTKECLVSKHIQTIKQLKKHSLISYDKHALLQLIELECSFDSINSTMLLPNGVRTKLELVNPSFAFTCPHLIKMEGHYARLMVESPILKNTWMRMVSIVNFTIAVDVPIMLEKGDKAGITLSNETWQWAIPHRFEMYKLFDNISTTFKSIKQMLHSLASESNESVIYPKVTKFIAIPKIKVKSSRWIFSVEDDPFESELNLLLQIGLREQKERLEKYNIFRKRVEMELKKPQVKNLRKSASFTSKNTVPSKRLLRSHSTSSLHMIGFDSYDFDGADGMTEQLKEEYERLTRHISKSWITRVKKQRNLLKNHFSENFEFLWGKLDITKLPKDFNKNVLDFTSSPALMNLIFEDIDIDLSKPSFGVENIPDFIHDVGKKVPKDTKYSIMIPLNLNANFSEIRCHLKDYPLPAVHFPKENADTKKPTTNLKCDLLITEDMIHSDKELRTIYVPLVPSAHLEDSESLYSLLIPRTLTAIKLFTDIQLDITSSDNVRFVWGGSYSGAIQQTMKCFDNFSKPPIDPSPAVGFWDKIRNIFHARISINLPNSCFEVALKGDKNPYKIGGMSAGYALIFKDNVKIFCNKNDNPQKFLTVTASELSFSIPNFFAKPLPVWNVPSEQSLFFPVEEFSNLQENAAFYYLLESAKMPKDKKDIEIMSKAYIEKTAIMLTGGMQFNVGIMFERQNKETNKRTFELKPHYEFRLCNPIYVPKSEDHDSYAGFRSDFIHLSFDLISKSEDAYNCMQLTPNAFKIFFKWWSTFSGNLPVRKGPLFSDERFSPKFGTHLYTISYRADVYPLFICHMVPGLDPKALVDSSVNAEVFGLKAKMSEFSMDLHQRKEIFHEYKKQLQVTKRRASLKFFEADVTTTDIDIRTVFASFSKAEYAKTHSPDICIFDEDMTWFDVDDFTEFNISNPGTLIPTVVVKPLLFSPMFAYKKIAPYGDKYQVDFETFEPIEPFNNARYHDCNLRKYVAIPDHLINDRHRIFAEEKSKLEEKVNDGNCTDNEKIELQERLEMIEKTIAQLELMKTDINFLNSEYERADRESDVPDTSAEKLNLPILNFMKSSHNSNKNYANKFIVVSMLLKWNEEVRNVFLKYMHRVSLLSDMNSVTKLKTLQTLDSLINKNRQSINTIAEESEDSRDRLESDNEQVFKSIFHEDKEPEEIVSSFQNDIKMLAGDFDYKTFEKHHVQLIAPQIQLTTITDPDACILVTAPTIKINSLCFDSNTSGNEYQQNLFMRRTGVLLTNSNVFVFHKKEQGSYGHLLFDNFLYGSTLETSWRPWLGLELCFNPENLTENMLISNFTSVFTYDQVLPFANIPDSLKDSNVLNNRISCDFPRIVIESNSARYISLFNLVTNLLLYVEPESAKMKDDIKKLVLSFNFEDLSIVKEMISVLEKEIDALNTLENEYSYRKYLLDDAEISDLNNIRYNKFDSIMKTHMIMKVLTSASPEQSNDEEMLLIVLKAKEIILHMLDDDGDNFLDVAVADMAFQRMETSSGYNFNRMTVGIGQVINLSHDALFHDLLSPVEKELTESSEPFIDLQWEKNKAVGGIQVVKNVVTNLQTLKLNVEQSTIEKIIAWVSPSSVSLLIGGSNNSDSTSDEDDGLQSTLSSSNTSMHSSTANGIQSQQYSIMQSPTELIFPVDDMLGNDMEMEEMIQRSKDNMIIENIKINSFLMIISYQGTGAKRLINVTDFNLNFPLIRFTNQTMTMLDLMMHLKKVLIKSLLRHTGKFIGNKLKKHRSVKRLRGAARSPLKQLNYYTHYTPVDELEVTSTESRGTSTADG</sequence>
<organism evidence="7 8">
    <name type="scientific">Kluyveromyces lactis (strain ATCC 8585 / CBS 2359 / DSM 70799 / NBRC 1267 / NRRL Y-1140 / WM37)</name>
    <name type="common">Yeast</name>
    <name type="synonym">Candida sphaerica</name>
    <dbReference type="NCBI Taxonomy" id="284590"/>
    <lineage>
        <taxon>Eukaryota</taxon>
        <taxon>Fungi</taxon>
        <taxon>Dikarya</taxon>
        <taxon>Ascomycota</taxon>
        <taxon>Saccharomycotina</taxon>
        <taxon>Saccharomycetes</taxon>
        <taxon>Saccharomycetales</taxon>
        <taxon>Saccharomycetaceae</taxon>
        <taxon>Kluyveromyces</taxon>
    </lineage>
</organism>
<dbReference type="InterPro" id="IPR045167">
    <property type="entry name" value="Hobbit"/>
</dbReference>
<evidence type="ECO:0000259" key="6">
    <source>
        <dbReference type="SMART" id="SM01216"/>
    </source>
</evidence>
<evidence type="ECO:0000256" key="1">
    <source>
        <dbReference type="SAM" id="Coils"/>
    </source>
</evidence>
<reference evidence="7 8" key="1">
    <citation type="journal article" date="2004" name="Nature">
        <title>Genome evolution in yeasts.</title>
        <authorList>
            <consortium name="Genolevures"/>
            <person name="Dujon B."/>
            <person name="Sherman D."/>
            <person name="Fischer G."/>
            <person name="Durrens P."/>
            <person name="Casaregola S."/>
            <person name="Lafontaine I."/>
            <person name="de Montigny J."/>
            <person name="Marck C."/>
            <person name="Neuveglise C."/>
            <person name="Talla E."/>
            <person name="Goffard N."/>
            <person name="Frangeul L."/>
            <person name="Aigle M."/>
            <person name="Anthouard V."/>
            <person name="Babour A."/>
            <person name="Barbe V."/>
            <person name="Barnay S."/>
            <person name="Blanchin S."/>
            <person name="Beckerich J.M."/>
            <person name="Beyne E."/>
            <person name="Bleykasten C."/>
            <person name="Boisrame A."/>
            <person name="Boyer J."/>
            <person name="Cattolico L."/>
            <person name="Confanioleri F."/>
            <person name="de Daruvar A."/>
            <person name="Despons L."/>
            <person name="Fabre E."/>
            <person name="Fairhead C."/>
            <person name="Ferry-Dumazet H."/>
            <person name="Groppi A."/>
            <person name="Hantraye F."/>
            <person name="Hennequin C."/>
            <person name="Jauniaux N."/>
            <person name="Joyet P."/>
            <person name="Kachouri R."/>
            <person name="Kerrest A."/>
            <person name="Koszul R."/>
            <person name="Lemaire M."/>
            <person name="Lesur I."/>
            <person name="Ma L."/>
            <person name="Muller H."/>
            <person name="Nicaud J.M."/>
            <person name="Nikolski M."/>
            <person name="Oztas S."/>
            <person name="Ozier-Kalogeropoulos O."/>
            <person name="Pellenz S."/>
            <person name="Potier S."/>
            <person name="Richard G.F."/>
            <person name="Straub M.L."/>
            <person name="Suleau A."/>
            <person name="Swennene D."/>
            <person name="Tekaia F."/>
            <person name="Wesolowski-Louvel M."/>
            <person name="Westhof E."/>
            <person name="Wirth B."/>
            <person name="Zeniou-Meyer M."/>
            <person name="Zivanovic I."/>
            <person name="Bolotin-Fukuhara M."/>
            <person name="Thierry A."/>
            <person name="Bouchier C."/>
            <person name="Caudron B."/>
            <person name="Scarpelli C."/>
            <person name="Gaillardin C."/>
            <person name="Weissenbach J."/>
            <person name="Wincker P."/>
            <person name="Souciet J.L."/>
        </authorList>
    </citation>
    <scope>NUCLEOTIDE SEQUENCE [LARGE SCALE GENOMIC DNA]</scope>
    <source>
        <strain evidence="8">ATCC 8585 / CBS 2359 / DSM 70799 / NBRC 1267 / NRRL Y-1140 / WM37</strain>
    </source>
</reference>
<keyword evidence="8" id="KW-1185">Reference proteome</keyword>
<gene>
    <name evidence="7" type="ORF">KLLA0_B10582g</name>
</gene>
<proteinExistence type="predicted"/>
<dbReference type="FunCoup" id="Q6CVN9">
    <property type="interactions" value="512"/>
</dbReference>
<dbReference type="SMART" id="SM01214">
    <property type="entry name" value="Fmp27_GFWDK"/>
    <property type="match status" value="1"/>
</dbReference>
<dbReference type="eggNOG" id="KOG1910">
    <property type="taxonomic scope" value="Eukaryota"/>
</dbReference>
<evidence type="ECO:0000313" key="7">
    <source>
        <dbReference type="EMBL" id="CAH02393.1"/>
    </source>
</evidence>
<feature type="compositionally biased region" description="Low complexity" evidence="2">
    <location>
        <begin position="2453"/>
        <end position="2466"/>
    </location>
</feature>
<evidence type="ECO:0000256" key="2">
    <source>
        <dbReference type="SAM" id="MobiDB-lite"/>
    </source>
</evidence>
<keyword evidence="3" id="KW-0812">Transmembrane</keyword>
<keyword evidence="3" id="KW-0472">Membrane</keyword>
<name>Q6CVN9_KLULA</name>
<dbReference type="InterPro" id="IPR019415">
    <property type="entry name" value="FMP27_SW_RBG"/>
</dbReference>
<evidence type="ECO:0000313" key="8">
    <source>
        <dbReference type="Proteomes" id="UP000000598"/>
    </source>
</evidence>
<dbReference type="PANTHER" id="PTHR15678">
    <property type="entry name" value="ANTIGEN MLAA-22-RELATED"/>
    <property type="match status" value="1"/>
</dbReference>
<dbReference type="SMART" id="SM01215">
    <property type="entry name" value="Fmp27_SW"/>
    <property type="match status" value="1"/>
</dbReference>
<dbReference type="InterPro" id="IPR019449">
    <property type="entry name" value="FMP27_WPPW_RBG"/>
</dbReference>
<keyword evidence="3" id="KW-1133">Transmembrane helix</keyword>
<evidence type="ECO:0000256" key="3">
    <source>
        <dbReference type="SAM" id="Phobius"/>
    </source>
</evidence>
<dbReference type="HOGENOM" id="CLU_000740_0_0_1"/>
<evidence type="ECO:0000259" key="4">
    <source>
        <dbReference type="SMART" id="SM01214"/>
    </source>
</evidence>
<feature type="domain" description="FMP27 WPPW motif-containing RBG unit" evidence="6">
    <location>
        <begin position="1668"/>
        <end position="2133"/>
    </location>
</feature>
<feature type="domain" description="FMP27 SW motif-containing RBG unit" evidence="5">
    <location>
        <begin position="1133"/>
        <end position="1236"/>
    </location>
</feature>
<dbReference type="OMA" id="PNYFAKP"/>
<feature type="transmembrane region" description="Helical" evidence="3">
    <location>
        <begin position="22"/>
        <end position="44"/>
    </location>
</feature>
<dbReference type="Proteomes" id="UP000000598">
    <property type="component" value="Chromosome B"/>
</dbReference>
<dbReference type="SMART" id="SM01216">
    <property type="entry name" value="Fmp27_WPPW"/>
    <property type="match status" value="1"/>
</dbReference>
<feature type="domain" description="FMP27/BLTP2/Hobbit GFWDK motif-containing RBG unit" evidence="4">
    <location>
        <begin position="1254"/>
        <end position="1409"/>
    </location>
</feature>